<protein>
    <submittedName>
        <fullName evidence="1">IS6 family transposase</fullName>
    </submittedName>
</protein>
<name>A0ABX9VC89_9PROT</name>
<reference evidence="1 2" key="1">
    <citation type="submission" date="2018-10" db="EMBL/GenBank/DDBJ databases">
        <title>Roseomonas sp. nov., isolated from feces of Tibetan antelopes in the Qinghai-Tibet plateau, China.</title>
        <authorList>
            <person name="Tian Z."/>
        </authorList>
    </citation>
    <scope>NUCLEOTIDE SEQUENCE [LARGE SCALE GENOMIC DNA]</scope>
    <source>
        <strain evidence="1 2">Z23</strain>
    </source>
</reference>
<accession>A0ABX9VC89</accession>
<dbReference type="EMBL" id="RFLX01000165">
    <property type="protein sequence ID" value="RMI13377.1"/>
    <property type="molecule type" value="Genomic_DNA"/>
</dbReference>
<dbReference type="InterPro" id="IPR052183">
    <property type="entry name" value="IS_Transposase"/>
</dbReference>
<comment type="caution">
    <text evidence="1">The sequence shown here is derived from an EMBL/GenBank/DDBJ whole genome shotgun (WGS) entry which is preliminary data.</text>
</comment>
<dbReference type="PANTHER" id="PTHR35528:SF3">
    <property type="entry name" value="BLL1675 PROTEIN"/>
    <property type="match status" value="1"/>
</dbReference>
<dbReference type="PANTHER" id="PTHR35528">
    <property type="entry name" value="BLL1675 PROTEIN"/>
    <property type="match status" value="1"/>
</dbReference>
<sequence length="84" mass="9617">MSGLSQAGRMSTEPATYLGYRFPAAVIHHAVWLYHLFSLSLRDIELVLAERGVVVSSESIRRWCLRFGTEFAARLRKRRPRPGD</sequence>
<evidence type="ECO:0000313" key="2">
    <source>
        <dbReference type="Proteomes" id="UP000274097"/>
    </source>
</evidence>
<gene>
    <name evidence="1" type="ORF">EBE87_28385</name>
</gene>
<feature type="non-terminal residue" evidence="1">
    <location>
        <position position="84"/>
    </location>
</feature>
<organism evidence="1 2">
    <name type="scientific">Teichococcus wenyumeiae</name>
    <dbReference type="NCBI Taxonomy" id="2478470"/>
    <lineage>
        <taxon>Bacteria</taxon>
        <taxon>Pseudomonadati</taxon>
        <taxon>Pseudomonadota</taxon>
        <taxon>Alphaproteobacteria</taxon>
        <taxon>Acetobacterales</taxon>
        <taxon>Roseomonadaceae</taxon>
        <taxon>Roseomonas</taxon>
    </lineage>
</organism>
<evidence type="ECO:0000313" key="1">
    <source>
        <dbReference type="EMBL" id="RMI13377.1"/>
    </source>
</evidence>
<keyword evidence="2" id="KW-1185">Reference proteome</keyword>
<dbReference type="Proteomes" id="UP000274097">
    <property type="component" value="Unassembled WGS sequence"/>
</dbReference>
<proteinExistence type="predicted"/>